<accession>A0A1M6U418</accession>
<dbReference type="PANTHER" id="PTHR11070:SF48">
    <property type="entry name" value="ATP-DEPENDENT HELICASE_NUCLEASE SUBUNIT A"/>
    <property type="match status" value="1"/>
</dbReference>
<comment type="cofactor">
    <cofactor evidence="13">
        <name>Mg(2+)</name>
        <dbReference type="ChEBI" id="CHEBI:18420"/>
    </cofactor>
</comment>
<dbReference type="GO" id="GO:0003690">
    <property type="term" value="F:double-stranded DNA binding"/>
    <property type="evidence" value="ECO:0007669"/>
    <property type="project" value="UniProtKB-UniRule"/>
</dbReference>
<gene>
    <name evidence="13" type="primary">addA</name>
    <name evidence="18" type="ORF">SAMN05216582_11076</name>
</gene>
<evidence type="ECO:0000256" key="1">
    <source>
        <dbReference type="ARBA" id="ARBA00022722"/>
    </source>
</evidence>
<dbReference type="InterPro" id="IPR038726">
    <property type="entry name" value="PDDEXK_AddAB-type"/>
</dbReference>
<dbReference type="Pfam" id="PF13361">
    <property type="entry name" value="UvrD_C"/>
    <property type="match status" value="1"/>
</dbReference>
<evidence type="ECO:0000313" key="18">
    <source>
        <dbReference type="EMBL" id="SHK63891.1"/>
    </source>
</evidence>
<evidence type="ECO:0000256" key="14">
    <source>
        <dbReference type="PROSITE-ProRule" id="PRU00560"/>
    </source>
</evidence>
<proteinExistence type="inferred from homology"/>
<comment type="catalytic activity">
    <reaction evidence="11 13">
        <text>Couples ATP hydrolysis with the unwinding of duplex DNA by translocating in the 3'-5' direction.</text>
        <dbReference type="EC" id="5.6.2.4"/>
    </reaction>
</comment>
<dbReference type="Pfam" id="PF12705">
    <property type="entry name" value="PDDEXK_1"/>
    <property type="match status" value="1"/>
</dbReference>
<evidence type="ECO:0000256" key="12">
    <source>
        <dbReference type="ARBA" id="ARBA00048988"/>
    </source>
</evidence>
<comment type="catalytic activity">
    <reaction evidence="12 13">
        <text>ATP + H2O = ADP + phosphate + H(+)</text>
        <dbReference type="Rhea" id="RHEA:13065"/>
        <dbReference type="ChEBI" id="CHEBI:15377"/>
        <dbReference type="ChEBI" id="CHEBI:15378"/>
        <dbReference type="ChEBI" id="CHEBI:30616"/>
        <dbReference type="ChEBI" id="CHEBI:43474"/>
        <dbReference type="ChEBI" id="CHEBI:456216"/>
        <dbReference type="EC" id="5.6.2.4"/>
    </reaction>
</comment>
<evidence type="ECO:0000256" key="6">
    <source>
        <dbReference type="ARBA" id="ARBA00022839"/>
    </source>
</evidence>
<dbReference type="SUPFAM" id="SSF52980">
    <property type="entry name" value="Restriction endonuclease-like"/>
    <property type="match status" value="1"/>
</dbReference>
<comment type="similarity">
    <text evidence="13">Belongs to the helicase family. AddA subfamily.</text>
</comment>
<keyword evidence="1 13" id="KW-0540">Nuclease</keyword>
<dbReference type="OrthoDB" id="9810135at2"/>
<evidence type="ECO:0000256" key="3">
    <source>
        <dbReference type="ARBA" id="ARBA00022763"/>
    </source>
</evidence>
<evidence type="ECO:0000256" key="8">
    <source>
        <dbReference type="ARBA" id="ARBA00023125"/>
    </source>
</evidence>
<keyword evidence="3 13" id="KW-0227">DNA damage</keyword>
<dbReference type="InterPro" id="IPR011335">
    <property type="entry name" value="Restrct_endonuc-II-like"/>
</dbReference>
<dbReference type="EMBL" id="FRBC01000010">
    <property type="protein sequence ID" value="SHK63891.1"/>
    <property type="molecule type" value="Genomic_DNA"/>
</dbReference>
<dbReference type="InterPro" id="IPR011604">
    <property type="entry name" value="PDDEXK-like_dom_sf"/>
</dbReference>
<dbReference type="InterPro" id="IPR014017">
    <property type="entry name" value="DNA_helicase_UvrD-like_C"/>
</dbReference>
<evidence type="ECO:0000256" key="10">
    <source>
        <dbReference type="ARBA" id="ARBA00023235"/>
    </source>
</evidence>
<reference evidence="18 19" key="1">
    <citation type="submission" date="2016-11" db="EMBL/GenBank/DDBJ databases">
        <authorList>
            <person name="Jaros S."/>
            <person name="Januszkiewicz K."/>
            <person name="Wedrychowicz H."/>
        </authorList>
    </citation>
    <scope>NUCLEOTIDE SEQUENCE [LARGE SCALE GENOMIC DNA]</scope>
    <source>
        <strain evidence="18 19">HD4</strain>
    </source>
</reference>
<dbReference type="InterPro" id="IPR000212">
    <property type="entry name" value="DNA_helicase_UvrD/REP"/>
</dbReference>
<keyword evidence="6 13" id="KW-0269">Exonuclease</keyword>
<evidence type="ECO:0000256" key="15">
    <source>
        <dbReference type="SAM" id="MobiDB-lite"/>
    </source>
</evidence>
<dbReference type="InterPro" id="IPR014152">
    <property type="entry name" value="AddA"/>
</dbReference>
<feature type="region of interest" description="Disordered" evidence="15">
    <location>
        <begin position="555"/>
        <end position="575"/>
    </location>
</feature>
<dbReference type="Proteomes" id="UP000184263">
    <property type="component" value="Unassembled WGS sequence"/>
</dbReference>
<dbReference type="RefSeq" id="WP_073089363.1">
    <property type="nucleotide sequence ID" value="NZ_FRBC01000010.1"/>
</dbReference>
<evidence type="ECO:0000256" key="13">
    <source>
        <dbReference type="HAMAP-Rule" id="MF_01451"/>
    </source>
</evidence>
<dbReference type="PROSITE" id="PS51198">
    <property type="entry name" value="UVRD_HELICASE_ATP_BIND"/>
    <property type="match status" value="1"/>
</dbReference>
<feature type="binding site" evidence="14">
    <location>
        <begin position="22"/>
        <end position="29"/>
    </location>
    <ligand>
        <name>ATP</name>
        <dbReference type="ChEBI" id="CHEBI:30616"/>
    </ligand>
</feature>
<evidence type="ECO:0000256" key="4">
    <source>
        <dbReference type="ARBA" id="ARBA00022801"/>
    </source>
</evidence>
<dbReference type="GO" id="GO:0008408">
    <property type="term" value="F:3'-5' exonuclease activity"/>
    <property type="evidence" value="ECO:0007669"/>
    <property type="project" value="UniProtKB-UniRule"/>
</dbReference>
<dbReference type="InterPro" id="IPR027417">
    <property type="entry name" value="P-loop_NTPase"/>
</dbReference>
<dbReference type="GO" id="GO:0016887">
    <property type="term" value="F:ATP hydrolysis activity"/>
    <property type="evidence" value="ECO:0007669"/>
    <property type="project" value="RHEA"/>
</dbReference>
<protein>
    <recommendedName>
        <fullName evidence="13">ATP-dependent helicase/nuclease subunit A</fullName>
        <ecNumber evidence="13">3.1.-.-</ecNumber>
        <ecNumber evidence="13">5.6.2.4</ecNumber>
    </recommendedName>
    <alternativeName>
        <fullName evidence="13">ATP-dependent helicase/nuclease AddA</fullName>
    </alternativeName>
    <alternativeName>
        <fullName evidence="13">DNA 3'-5' helicase AddA</fullName>
    </alternativeName>
</protein>
<evidence type="ECO:0000313" key="19">
    <source>
        <dbReference type="Proteomes" id="UP000184263"/>
    </source>
</evidence>
<dbReference type="GO" id="GO:0005829">
    <property type="term" value="C:cytosol"/>
    <property type="evidence" value="ECO:0007669"/>
    <property type="project" value="TreeGrafter"/>
</dbReference>
<evidence type="ECO:0000259" key="17">
    <source>
        <dbReference type="PROSITE" id="PS51217"/>
    </source>
</evidence>
<dbReference type="Pfam" id="PF00580">
    <property type="entry name" value="UvrD-helicase"/>
    <property type="match status" value="2"/>
</dbReference>
<dbReference type="Gene3D" id="3.40.50.300">
    <property type="entry name" value="P-loop containing nucleotide triphosphate hydrolases"/>
    <property type="match status" value="4"/>
</dbReference>
<dbReference type="PANTHER" id="PTHR11070">
    <property type="entry name" value="UVRD / RECB / PCRA DNA HELICASE FAMILY MEMBER"/>
    <property type="match status" value="1"/>
</dbReference>
<comment type="subunit">
    <text evidence="13">Heterodimer of AddA and AddB/RexB.</text>
</comment>
<keyword evidence="10 13" id="KW-0413">Isomerase</keyword>
<dbReference type="GO" id="GO:0043138">
    <property type="term" value="F:3'-5' DNA helicase activity"/>
    <property type="evidence" value="ECO:0007669"/>
    <property type="project" value="UniProtKB-UniRule"/>
</dbReference>
<keyword evidence="7 13" id="KW-0067">ATP-binding</keyword>
<feature type="compositionally biased region" description="Basic and acidic residues" evidence="15">
    <location>
        <begin position="555"/>
        <end position="564"/>
    </location>
</feature>
<comment type="function">
    <text evidence="13">The heterodimer acts as both an ATP-dependent DNA helicase and an ATP-dependent, dual-direction single-stranded exonuclease. Recognizes the chi site generating a DNA molecule suitable for the initiation of homologous recombination. The AddA nuclease domain is required for chi fragment generation; this subunit has the helicase and 3' -&gt; 5' nuclease activities.</text>
</comment>
<keyword evidence="2 13" id="KW-0547">Nucleotide-binding</keyword>
<dbReference type="EC" id="5.6.2.4" evidence="13"/>
<dbReference type="GO" id="GO:0033202">
    <property type="term" value="C:DNA helicase complex"/>
    <property type="evidence" value="ECO:0007669"/>
    <property type="project" value="TreeGrafter"/>
</dbReference>
<evidence type="ECO:0000256" key="5">
    <source>
        <dbReference type="ARBA" id="ARBA00022806"/>
    </source>
</evidence>
<dbReference type="SUPFAM" id="SSF52540">
    <property type="entry name" value="P-loop containing nucleoside triphosphate hydrolases"/>
    <property type="match status" value="1"/>
</dbReference>
<feature type="domain" description="UvrD-like helicase ATP-binding" evidence="16">
    <location>
        <begin position="1"/>
        <end position="496"/>
    </location>
</feature>
<feature type="compositionally biased region" description="Acidic residues" evidence="15">
    <location>
        <begin position="566"/>
        <end position="575"/>
    </location>
</feature>
<keyword evidence="8 13" id="KW-0238">DNA-binding</keyword>
<dbReference type="GO" id="GO:0005524">
    <property type="term" value="F:ATP binding"/>
    <property type="evidence" value="ECO:0007669"/>
    <property type="project" value="UniProtKB-UniRule"/>
</dbReference>
<keyword evidence="5 13" id="KW-0347">Helicase</keyword>
<evidence type="ECO:0000256" key="9">
    <source>
        <dbReference type="ARBA" id="ARBA00023204"/>
    </source>
</evidence>
<evidence type="ECO:0000256" key="7">
    <source>
        <dbReference type="ARBA" id="ARBA00022840"/>
    </source>
</evidence>
<keyword evidence="4 13" id="KW-0378">Hydrolase</keyword>
<dbReference type="PROSITE" id="PS51217">
    <property type="entry name" value="UVRD_HELICASE_CTER"/>
    <property type="match status" value="1"/>
</dbReference>
<dbReference type="EC" id="3.1.-.-" evidence="13"/>
<dbReference type="GO" id="GO:0000724">
    <property type="term" value="P:double-strand break repair via homologous recombination"/>
    <property type="evidence" value="ECO:0007669"/>
    <property type="project" value="UniProtKB-UniRule"/>
</dbReference>
<evidence type="ECO:0000259" key="16">
    <source>
        <dbReference type="PROSITE" id="PS51198"/>
    </source>
</evidence>
<name>A0A1M6U418_SELRU</name>
<dbReference type="NCBIfam" id="TIGR02785">
    <property type="entry name" value="addA_Gpos"/>
    <property type="match status" value="1"/>
</dbReference>
<keyword evidence="9 13" id="KW-0234">DNA repair</keyword>
<dbReference type="Gene3D" id="3.90.320.10">
    <property type="match status" value="1"/>
</dbReference>
<feature type="domain" description="UvrD-like helicase C-terminal" evidence="17">
    <location>
        <begin position="543"/>
        <end position="831"/>
    </location>
</feature>
<sequence length="1296" mass="148006">MSFTEDQKKAIEVRDKNILVAAAAGSGKTRVLVERIIRQLVEGTLSVEELLVVTFTNAAAAEMRERIEGALAKALDNVDPMNSKLVKHLNRQMVLLTGADISTFHAFCQRVIRQHIDAIDVDPKFRLANEQEMVLLKQDVLEALLEEKYERPLAAEDLPAWESFVSFMDDYGDEKADEEVQKAVLKLHNFAQSQPFPEKWLTNQRDRDVETLADSLWLGGIIPAIKIGLMAVIRQYEELAALVRCAGDAQLAAAWAPYEELIQQDLAGLNDIREAFHVMEDDPSMEKWDELVRQVSKFSWKVMRGKAYNDLKTIYPEVREQFSNHRDEVKKALKRVADYYMGQTAAQLEKTMRANQRAVAVYAQLVLDFGKALQAAKKERNVLDFNDLEHYALEILCVHDEDGTIIPSEAARSLQEKYKSIMVDEYQDTNGVQETILNLIAREDNRFIVGDVKQSIYRFRLADPTLFLAKYDRFPENPREEDVNQLITMKKNFRSREEVLHPINYIFDQIMTREAAEIDYDERSKLYPGSEEYTEHEHTLEGPLELDLILQKQEDTKEQEKASVDPEAEEEGEEDLQGFKLEAQYIAQRIAELMEDSPFVYDKEKKNYRLLAYRDIVVLLRAVSGKANILLETLRKNSIPAYANVDGGYFEAAEVRLMLALLQVIDNVRQDIPLAAVLASPIGGFSMEELTQIRLASETGDLYDGLLASFSLESKLPQELAARAAAFQEELARWRKFAVSHSVPELLWLLYRETGYYDYTGGLKGGLLRQANLRMLVDRAADFERTNYRGLFRFLRFIENLQKRETDLSVARTLGASENVVQIMTIHHSKGLEFPVVIVADTAKGFNFKDLNSSFLMHKDLGIGIKIAQRSQVGRQIYKSLPWKAVAAKIRSESKAEEMRILYVAMTRAREKLILTGVVKGKDLTKRFYRYCQYASSPAMQLPTDVITGASSYLDWILPALSRHTDGAPLRKEAGLEDVVAGLEKRIEPEARIKVNLYPAQEIMADKNEEDAADELLQAVSRLEPMPASPKQEQVEHMLGWRYDEKGLTHVPAKLTVTEIKRRFAASQERDEELPVARQLIVVNEEDELEAVSAATPVQLQPQSELETEWPRPRFMQEQEKKLSPMERGTIMHAVMQRLDFHGDVSYQGIKKQVETLEAKGILPEGAGRVIYIKGIQGFFDSPLGAQVKTARQLYRELPFSRMLKARDFYPEVQEEEELVFTQGVIDLLMETAEGELILIDYKTDKMTDPDRIRQRYRIQLDLYRSAVEAILGRKVDKTYLYLLQTGSFVPMEAAD</sequence>
<evidence type="ECO:0000256" key="2">
    <source>
        <dbReference type="ARBA" id="ARBA00022741"/>
    </source>
</evidence>
<dbReference type="HAMAP" id="MF_01451">
    <property type="entry name" value="AddA"/>
    <property type="match status" value="1"/>
</dbReference>
<evidence type="ECO:0000256" key="11">
    <source>
        <dbReference type="ARBA" id="ARBA00034617"/>
    </source>
</evidence>
<dbReference type="CDD" id="cd17932">
    <property type="entry name" value="DEXQc_UvrD"/>
    <property type="match status" value="1"/>
</dbReference>
<dbReference type="InterPro" id="IPR014016">
    <property type="entry name" value="UvrD-like_ATP-bd"/>
</dbReference>
<organism evidence="18 19">
    <name type="scientific">Selenomonas ruminantium</name>
    <dbReference type="NCBI Taxonomy" id="971"/>
    <lineage>
        <taxon>Bacteria</taxon>
        <taxon>Bacillati</taxon>
        <taxon>Bacillota</taxon>
        <taxon>Negativicutes</taxon>
        <taxon>Selenomonadales</taxon>
        <taxon>Selenomonadaceae</taxon>
        <taxon>Selenomonas</taxon>
    </lineage>
</organism>